<dbReference type="Pfam" id="PF13566">
    <property type="entry name" value="DUF4130"/>
    <property type="match status" value="1"/>
</dbReference>
<dbReference type="SMART" id="SM00987">
    <property type="entry name" value="UreE_C"/>
    <property type="match status" value="1"/>
</dbReference>
<evidence type="ECO:0000313" key="12">
    <source>
        <dbReference type="Proteomes" id="UP000698242"/>
    </source>
</evidence>
<comment type="caution">
    <text evidence="11">The sequence shown here is derived from an EMBL/GenBank/DDBJ whole genome shotgun (WGS) entry which is preliminary data.</text>
</comment>
<evidence type="ECO:0000256" key="2">
    <source>
        <dbReference type="ARBA" id="ARBA00019403"/>
    </source>
</evidence>
<dbReference type="GO" id="GO:0051539">
    <property type="term" value="F:4 iron, 4 sulfur cluster binding"/>
    <property type="evidence" value="ECO:0007669"/>
    <property type="project" value="UniProtKB-KW"/>
</dbReference>
<dbReference type="GO" id="GO:0006281">
    <property type="term" value="P:DNA repair"/>
    <property type="evidence" value="ECO:0007669"/>
    <property type="project" value="UniProtKB-KW"/>
</dbReference>
<feature type="domain" description="Uracil-DNA glycosylase-like" evidence="10">
    <location>
        <begin position="315"/>
        <end position="471"/>
    </location>
</feature>
<sequence length="486" mass="53700">MLHVAHMPPIGTLAAWRDAARRGLTLGIEPQDMLWTFGAEPSGLFTGTPLPQEIPQAAMTVPRSFVELASNVVWHSDPERFAQLYALLHRLRRTAGLMEDRGDPALARLRAAEKQVTRDKHKMKAFVRFREIERKTPGRRRFGAWFEPDHHIAEPLAPFFARRFGDMDWIIATPQACISFESGRVDIAPGSARPDHPDDATEALWTTYFRNIFNPARLKIKAMQAEMPKKYWKNMPETASIPDLIANAEQRARAMQDAAPTLPPLRSHRILDAAADARPPAEESSDQPDTLDALSRAEAACRRCPLHANATQVVPGSGPQDATMMIVGEQPGDREDLEGRPFVGPAGQLFDTVAAEAGLDRDRAFVTNAVKHFKFTPRGKRRIHARPDAGEVRACKWWLDAELRIVRPKLIVAMGATAAASLTGTGKGITKRQGAIEPGPQGIPVLLTVHPSYLLRIPEPAARAEATARFRGDLEQAVRTLATLSD</sequence>
<protein>
    <recommendedName>
        <fullName evidence="2">Type-4 uracil-DNA glycosylase</fullName>
    </recommendedName>
</protein>
<evidence type="ECO:0000256" key="9">
    <source>
        <dbReference type="ARBA" id="ARBA00023204"/>
    </source>
</evidence>
<dbReference type="Gene3D" id="3.40.470.10">
    <property type="entry name" value="Uracil-DNA glycosylase-like domain"/>
    <property type="match status" value="1"/>
</dbReference>
<keyword evidence="6 11" id="KW-0378">Hydrolase</keyword>
<keyword evidence="12" id="KW-1185">Reference proteome</keyword>
<dbReference type="SUPFAM" id="SSF52141">
    <property type="entry name" value="Uracil-DNA glycosylase-like"/>
    <property type="match status" value="1"/>
</dbReference>
<name>A0A921NRK1_9RHOB</name>
<evidence type="ECO:0000256" key="8">
    <source>
        <dbReference type="ARBA" id="ARBA00023014"/>
    </source>
</evidence>
<dbReference type="NCBIfam" id="TIGR03915">
    <property type="entry name" value="SAM_7_link_chp"/>
    <property type="match status" value="1"/>
</dbReference>
<dbReference type="GO" id="GO:0046872">
    <property type="term" value="F:metal ion binding"/>
    <property type="evidence" value="ECO:0007669"/>
    <property type="project" value="UniProtKB-KW"/>
</dbReference>
<organism evidence="11 12">
    <name type="scientific">Profundibacterium mesophilum KAUST100406-0324</name>
    <dbReference type="NCBI Taxonomy" id="1037889"/>
    <lineage>
        <taxon>Bacteria</taxon>
        <taxon>Pseudomonadati</taxon>
        <taxon>Pseudomonadota</taxon>
        <taxon>Alphaproteobacteria</taxon>
        <taxon>Rhodobacterales</taxon>
        <taxon>Roseobacteraceae</taxon>
        <taxon>Profundibacterium</taxon>
    </lineage>
</organism>
<evidence type="ECO:0000256" key="6">
    <source>
        <dbReference type="ARBA" id="ARBA00022801"/>
    </source>
</evidence>
<dbReference type="AlphaFoldDB" id="A0A921NRK1"/>
<dbReference type="PANTHER" id="PTHR33693">
    <property type="entry name" value="TYPE-5 URACIL-DNA GLYCOSYLASE"/>
    <property type="match status" value="1"/>
</dbReference>
<gene>
    <name evidence="11" type="ORF">PMES_00289</name>
</gene>
<accession>A0A921NRK1</accession>
<dbReference type="InterPro" id="IPR036895">
    <property type="entry name" value="Uracil-DNA_glycosylase-like_sf"/>
</dbReference>
<keyword evidence="3" id="KW-0004">4Fe-4S</keyword>
<keyword evidence="4" id="KW-0479">Metal-binding</keyword>
<dbReference type="RefSeq" id="WP_159963753.1">
    <property type="nucleotide sequence ID" value="NZ_APKE01000004.1"/>
</dbReference>
<evidence type="ECO:0000256" key="7">
    <source>
        <dbReference type="ARBA" id="ARBA00023004"/>
    </source>
</evidence>
<dbReference type="Proteomes" id="UP000698242">
    <property type="component" value="Unassembled WGS sequence"/>
</dbReference>
<evidence type="ECO:0000256" key="4">
    <source>
        <dbReference type="ARBA" id="ARBA00022723"/>
    </source>
</evidence>
<dbReference type="SMART" id="SM00986">
    <property type="entry name" value="UDG"/>
    <property type="match status" value="1"/>
</dbReference>
<keyword evidence="7" id="KW-0408">Iron</keyword>
<evidence type="ECO:0000313" key="11">
    <source>
        <dbReference type="EMBL" id="KAF0677377.1"/>
    </source>
</evidence>
<dbReference type="Pfam" id="PF03167">
    <property type="entry name" value="UDG"/>
    <property type="match status" value="1"/>
</dbReference>
<evidence type="ECO:0000256" key="1">
    <source>
        <dbReference type="ARBA" id="ARBA00006521"/>
    </source>
</evidence>
<evidence type="ECO:0000256" key="5">
    <source>
        <dbReference type="ARBA" id="ARBA00022763"/>
    </source>
</evidence>
<dbReference type="NCBIfam" id="TIGR00758">
    <property type="entry name" value="UDG_fam4"/>
    <property type="match status" value="1"/>
</dbReference>
<comment type="similarity">
    <text evidence="1">Belongs to the uracil-DNA glycosylase (UDG) superfamily. Type 4 (UDGa) family.</text>
</comment>
<dbReference type="CDD" id="cd10030">
    <property type="entry name" value="UDG-F4_TTUDGA_SPO1dp_like"/>
    <property type="match status" value="1"/>
</dbReference>
<dbReference type="NCBIfam" id="TIGR03914">
    <property type="entry name" value="UDG_fam_dom"/>
    <property type="match status" value="1"/>
</dbReference>
<dbReference type="EMBL" id="APKE01000004">
    <property type="protein sequence ID" value="KAF0677377.1"/>
    <property type="molecule type" value="Genomic_DNA"/>
</dbReference>
<dbReference type="OrthoDB" id="5290748at2"/>
<dbReference type="InterPro" id="IPR051536">
    <property type="entry name" value="UDG_Type-4/5"/>
</dbReference>
<evidence type="ECO:0000256" key="3">
    <source>
        <dbReference type="ARBA" id="ARBA00022485"/>
    </source>
</evidence>
<keyword evidence="11" id="KW-0326">Glycosidase</keyword>
<keyword evidence="8" id="KW-0411">Iron-sulfur</keyword>
<keyword evidence="5" id="KW-0227">DNA damage</keyword>
<reference evidence="11" key="1">
    <citation type="submission" date="2013-03" db="EMBL/GenBank/DDBJ databases">
        <title>Genome Sequence of the Profundibacterium mesophilum strain KAUST100406-0324T from Red Sea, a novel genus in the family Rhodobacteraceae.</title>
        <authorList>
            <person name="Essack M."/>
            <person name="Alam I."/>
            <person name="Lafi F."/>
            <person name="Alawi W."/>
            <person name="Kamanu F."/>
            <person name="Al-Suwailem A."/>
            <person name="Lee O.O."/>
            <person name="Xu Y."/>
            <person name="Bajic V."/>
            <person name="Qian P.-Y."/>
            <person name="Archer J."/>
        </authorList>
    </citation>
    <scope>NUCLEOTIDE SEQUENCE</scope>
    <source>
        <strain evidence="11">KAUST100406-0324</strain>
    </source>
</reference>
<dbReference type="InterPro" id="IPR005122">
    <property type="entry name" value="Uracil-DNA_glycosylase-like"/>
</dbReference>
<dbReference type="InterPro" id="IPR005273">
    <property type="entry name" value="Ura-DNA_glyco_family4"/>
</dbReference>
<dbReference type="GO" id="GO:0097506">
    <property type="term" value="F:deaminated base DNA N-glycosylase activity"/>
    <property type="evidence" value="ECO:0007669"/>
    <property type="project" value="UniProtKB-ARBA"/>
</dbReference>
<dbReference type="InterPro" id="IPR023875">
    <property type="entry name" value="DNA_repair_put"/>
</dbReference>
<dbReference type="InterPro" id="IPR025404">
    <property type="entry name" value="DUF4130"/>
</dbReference>
<dbReference type="PANTHER" id="PTHR33693:SF9">
    <property type="entry name" value="TYPE-4 URACIL-DNA GLYCOSYLASE"/>
    <property type="match status" value="1"/>
</dbReference>
<proteinExistence type="inferred from homology"/>
<keyword evidence="9" id="KW-0234">DNA repair</keyword>
<evidence type="ECO:0000259" key="10">
    <source>
        <dbReference type="SMART" id="SM00986"/>
    </source>
</evidence>